<name>A0ABW3DIF0_9ACTN</name>
<feature type="transmembrane region" description="Helical" evidence="1">
    <location>
        <begin position="20"/>
        <end position="44"/>
    </location>
</feature>
<keyword evidence="1" id="KW-0812">Transmembrane</keyword>
<evidence type="ECO:0000313" key="2">
    <source>
        <dbReference type="EMBL" id="MFD0883683.1"/>
    </source>
</evidence>
<sequence length="72" mass="8129">MSSNELVILFGLSYEAVVGLLMGVGLVILSAGITAIPILMLFTLCRRFFNLRRGPQPRNERVEQGFVFEWLK</sequence>
<keyword evidence="1" id="KW-0472">Membrane</keyword>
<keyword evidence="1" id="KW-1133">Transmembrane helix</keyword>
<dbReference type="Proteomes" id="UP001597024">
    <property type="component" value="Unassembled WGS sequence"/>
</dbReference>
<dbReference type="EMBL" id="JBHTHX010000062">
    <property type="protein sequence ID" value="MFD0883683.1"/>
    <property type="molecule type" value="Genomic_DNA"/>
</dbReference>
<organism evidence="2 3">
    <name type="scientific">Streptosporangium algeriense</name>
    <dbReference type="NCBI Taxonomy" id="1682748"/>
    <lineage>
        <taxon>Bacteria</taxon>
        <taxon>Bacillati</taxon>
        <taxon>Actinomycetota</taxon>
        <taxon>Actinomycetes</taxon>
        <taxon>Streptosporangiales</taxon>
        <taxon>Streptosporangiaceae</taxon>
        <taxon>Streptosporangium</taxon>
    </lineage>
</organism>
<gene>
    <name evidence="2" type="ORF">ACFQ08_03805</name>
</gene>
<keyword evidence="3" id="KW-1185">Reference proteome</keyword>
<accession>A0ABW3DIF0</accession>
<reference evidence="3" key="1">
    <citation type="journal article" date="2019" name="Int. J. Syst. Evol. Microbiol.">
        <title>The Global Catalogue of Microorganisms (GCM) 10K type strain sequencing project: providing services to taxonomists for standard genome sequencing and annotation.</title>
        <authorList>
            <consortium name="The Broad Institute Genomics Platform"/>
            <consortium name="The Broad Institute Genome Sequencing Center for Infectious Disease"/>
            <person name="Wu L."/>
            <person name="Ma J."/>
        </authorList>
    </citation>
    <scope>NUCLEOTIDE SEQUENCE [LARGE SCALE GENOMIC DNA]</scope>
    <source>
        <strain evidence="3">CCUG 62974</strain>
    </source>
</reference>
<proteinExistence type="predicted"/>
<evidence type="ECO:0000256" key="1">
    <source>
        <dbReference type="SAM" id="Phobius"/>
    </source>
</evidence>
<evidence type="ECO:0000313" key="3">
    <source>
        <dbReference type="Proteomes" id="UP001597024"/>
    </source>
</evidence>
<comment type="caution">
    <text evidence="2">The sequence shown here is derived from an EMBL/GenBank/DDBJ whole genome shotgun (WGS) entry which is preliminary data.</text>
</comment>
<protein>
    <submittedName>
        <fullName evidence="2">Uncharacterized protein</fullName>
    </submittedName>
</protein>